<dbReference type="EMBL" id="CP001818">
    <property type="protein sequence ID" value="ACZ18287.1"/>
    <property type="molecule type" value="Genomic_DNA"/>
</dbReference>
<dbReference type="PANTHER" id="PTHR38139">
    <property type="entry name" value="GATE DOMAIN-CONTAINING PROTEIN"/>
    <property type="match status" value="1"/>
</dbReference>
<dbReference type="PANTHER" id="PTHR38139:SF1">
    <property type="entry name" value="NUCLEOSIDE TRANSPORTER_FEOB GTPASE GATE DOMAIN-CONTAINING PROTEIN"/>
    <property type="match status" value="1"/>
</dbReference>
<sequence>MALRGLLIGEARLTLSLIAGALAGELMVRYRVTDRVFRPVERLVRRLKVNPQAISAMTVSVASPRVGAAMLASAHSRGEITQEDAVFGTLCLAFPAYVKRWLVTAPMAAALAGPLGVLYSSVLIFRSAARFLLCLHLLRRRGSGGSSPAVDDPAEGRTATASEGRFLRQGLRSLPLAWIFFGVTYWAMPAVEAWALDNLRWLVSPSGLTVVTSALAHSTASLASAKGALEAGSLSLPGALLALLMGNALGTFTRVLRQNVGYWVGIFPGEVLRPLGIWHLGTLLLFEALSIGLVLLWWGWSR</sequence>
<evidence type="ECO:0008006" key="4">
    <source>
        <dbReference type="Google" id="ProtNLM"/>
    </source>
</evidence>
<organism evidence="2 3">
    <name type="scientific">Thermanaerovibrio acidaminovorans (strain ATCC 49978 / DSM 6589 / Su883)</name>
    <name type="common">Selenomonas acidaminovorans</name>
    <dbReference type="NCBI Taxonomy" id="525903"/>
    <lineage>
        <taxon>Bacteria</taxon>
        <taxon>Thermotogati</taxon>
        <taxon>Synergistota</taxon>
        <taxon>Synergistia</taxon>
        <taxon>Synergistales</taxon>
        <taxon>Synergistaceae</taxon>
        <taxon>Thermanaerovibrio</taxon>
    </lineage>
</organism>
<keyword evidence="1" id="KW-0472">Membrane</keyword>
<keyword evidence="1" id="KW-1133">Transmembrane helix</keyword>
<evidence type="ECO:0000313" key="3">
    <source>
        <dbReference type="Proteomes" id="UP000002030"/>
    </source>
</evidence>
<dbReference type="KEGG" id="tai:Taci_0047"/>
<reference evidence="2 3" key="1">
    <citation type="journal article" date="2009" name="Stand. Genomic Sci.">
        <title>Complete genome sequence of Thermanaerovibrio acidaminovorans type strain (Su883).</title>
        <authorList>
            <person name="Chovatia M."/>
            <person name="Sikorski J."/>
            <person name="Schroder M."/>
            <person name="Lapidus A."/>
            <person name="Nolan M."/>
            <person name="Tice H."/>
            <person name="Glavina Del Rio T."/>
            <person name="Copeland A."/>
            <person name="Cheng J.F."/>
            <person name="Lucas S."/>
            <person name="Chen F."/>
            <person name="Bruce D."/>
            <person name="Goodwin L."/>
            <person name="Pitluck S."/>
            <person name="Ivanova N."/>
            <person name="Mavromatis K."/>
            <person name="Ovchinnikova G."/>
            <person name="Pati A."/>
            <person name="Chen A."/>
            <person name="Palaniappan K."/>
            <person name="Land M."/>
            <person name="Hauser L."/>
            <person name="Chang Y.J."/>
            <person name="Jeffries C.D."/>
            <person name="Chain P."/>
            <person name="Saunders E."/>
            <person name="Detter J.C."/>
            <person name="Brettin T."/>
            <person name="Rohde M."/>
            <person name="Goker M."/>
            <person name="Spring S."/>
            <person name="Bristow J."/>
            <person name="Markowitz V."/>
            <person name="Hugenholtz P."/>
            <person name="Kyrpides N.C."/>
            <person name="Klenk H.P."/>
            <person name="Eisen J.A."/>
        </authorList>
    </citation>
    <scope>NUCLEOTIDE SEQUENCE [LARGE SCALE GENOMIC DNA]</scope>
    <source>
        <strain evidence="3">ATCC 49978 / DSM 6589 / Su883</strain>
    </source>
</reference>
<keyword evidence="1" id="KW-0812">Transmembrane</keyword>
<evidence type="ECO:0000313" key="2">
    <source>
        <dbReference type="EMBL" id="ACZ18287.1"/>
    </source>
</evidence>
<dbReference type="OrthoDB" id="4168at2"/>
<keyword evidence="3" id="KW-1185">Reference proteome</keyword>
<dbReference type="eggNOG" id="COG3366">
    <property type="taxonomic scope" value="Bacteria"/>
</dbReference>
<dbReference type="STRING" id="525903.Taci_0047"/>
<dbReference type="AlphaFoldDB" id="D1B7N4"/>
<name>D1B7N4_THEAS</name>
<dbReference type="HOGENOM" id="CLU_935969_0_0_0"/>
<feature type="transmembrane region" description="Helical" evidence="1">
    <location>
        <begin position="276"/>
        <end position="300"/>
    </location>
</feature>
<dbReference type="EnsemblBacteria" id="ACZ18287">
    <property type="protein sequence ID" value="ACZ18287"/>
    <property type="gene ID" value="Taci_0047"/>
</dbReference>
<evidence type="ECO:0000256" key="1">
    <source>
        <dbReference type="SAM" id="Phobius"/>
    </source>
</evidence>
<dbReference type="InterPro" id="IPR038880">
    <property type="entry name" value="MJ0871-like"/>
</dbReference>
<dbReference type="Proteomes" id="UP000002030">
    <property type="component" value="Chromosome"/>
</dbReference>
<protein>
    <recommendedName>
        <fullName evidence="4">Nucleoside recognition domain protein</fullName>
    </recommendedName>
</protein>
<feature type="transmembrane region" description="Helical" evidence="1">
    <location>
        <begin position="108"/>
        <end position="133"/>
    </location>
</feature>
<feature type="transmembrane region" description="Helical" evidence="1">
    <location>
        <begin position="175"/>
        <end position="196"/>
    </location>
</feature>
<feature type="transmembrane region" description="Helical" evidence="1">
    <location>
        <begin position="234"/>
        <end position="256"/>
    </location>
</feature>
<accession>D1B7N4</accession>
<proteinExistence type="predicted"/>
<gene>
    <name evidence="2" type="ordered locus">Taci_0047</name>
</gene>